<keyword evidence="5" id="KW-1185">Reference proteome</keyword>
<dbReference type="Pfam" id="PF03184">
    <property type="entry name" value="DDE_1"/>
    <property type="match status" value="1"/>
</dbReference>
<dbReference type="PANTHER" id="PTHR19303">
    <property type="entry name" value="TRANSPOSON"/>
    <property type="match status" value="1"/>
</dbReference>
<feature type="compositionally biased region" description="Basic and acidic residues" evidence="2">
    <location>
        <begin position="623"/>
        <end position="635"/>
    </location>
</feature>
<dbReference type="RefSeq" id="XP_001226006.1">
    <property type="nucleotide sequence ID" value="XM_001226005.1"/>
</dbReference>
<dbReference type="GO" id="GO:0005634">
    <property type="term" value="C:nucleus"/>
    <property type="evidence" value="ECO:0007669"/>
    <property type="project" value="TreeGrafter"/>
</dbReference>
<dbReference type="HOGENOM" id="CLU_013929_4_1_1"/>
<dbReference type="eggNOG" id="ENOG502S62N">
    <property type="taxonomic scope" value="Eukaryota"/>
</dbReference>
<feature type="compositionally biased region" description="Basic residues" evidence="2">
    <location>
        <begin position="598"/>
        <end position="608"/>
    </location>
</feature>
<dbReference type="VEuPathDB" id="FungiDB:CHGG_10739"/>
<feature type="region of interest" description="Disordered" evidence="2">
    <location>
        <begin position="513"/>
        <end position="533"/>
    </location>
</feature>
<organism evidence="4 5">
    <name type="scientific">Chaetomium globosum (strain ATCC 6205 / CBS 148.51 / DSM 1962 / NBRC 6347 / NRRL 1970)</name>
    <name type="common">Soil fungus</name>
    <dbReference type="NCBI Taxonomy" id="306901"/>
    <lineage>
        <taxon>Eukaryota</taxon>
        <taxon>Fungi</taxon>
        <taxon>Dikarya</taxon>
        <taxon>Ascomycota</taxon>
        <taxon>Pezizomycotina</taxon>
        <taxon>Sordariomycetes</taxon>
        <taxon>Sordariomycetidae</taxon>
        <taxon>Sordariales</taxon>
        <taxon>Chaetomiaceae</taxon>
        <taxon>Chaetomium</taxon>
    </lineage>
</organism>
<feature type="compositionally biased region" description="Polar residues" evidence="2">
    <location>
        <begin position="611"/>
        <end position="622"/>
    </location>
</feature>
<evidence type="ECO:0000259" key="3">
    <source>
        <dbReference type="PROSITE" id="PS50158"/>
    </source>
</evidence>
<dbReference type="PROSITE" id="PS50158">
    <property type="entry name" value="ZF_CCHC"/>
    <property type="match status" value="1"/>
</dbReference>
<feature type="region of interest" description="Disordered" evidence="2">
    <location>
        <begin position="597"/>
        <end position="678"/>
    </location>
</feature>
<dbReference type="EMBL" id="CH408036">
    <property type="protein sequence ID" value="EAQ82921.1"/>
    <property type="molecule type" value="Genomic_DNA"/>
</dbReference>
<dbReference type="GeneID" id="4397260"/>
<keyword evidence="1" id="KW-0863">Zinc-finger</keyword>
<keyword evidence="1" id="KW-0862">Zinc</keyword>
<keyword evidence="1" id="KW-0479">Metal-binding</keyword>
<dbReference type="GO" id="GO:0003677">
    <property type="term" value="F:DNA binding"/>
    <property type="evidence" value="ECO:0007669"/>
    <property type="project" value="TreeGrafter"/>
</dbReference>
<reference evidence="5" key="1">
    <citation type="journal article" date="2015" name="Genome Announc.">
        <title>Draft genome sequence of the cellulolytic fungus Chaetomium globosum.</title>
        <authorList>
            <person name="Cuomo C.A."/>
            <person name="Untereiner W.A."/>
            <person name="Ma L.-J."/>
            <person name="Grabherr M."/>
            <person name="Birren B.W."/>
        </authorList>
    </citation>
    <scope>NUCLEOTIDE SEQUENCE [LARGE SCALE GENOMIC DNA]</scope>
    <source>
        <strain evidence="5">ATCC 6205 / CBS 148.51 / DSM 1962 / NBRC 6347 / NRRL 1970</strain>
    </source>
</reference>
<proteinExistence type="predicted"/>
<dbReference type="PANTHER" id="PTHR19303:SF62">
    <property type="entry name" value="HTH CENPB-TYPE DOMAIN-CONTAINING PROTEIN-RELATED"/>
    <property type="match status" value="1"/>
</dbReference>
<dbReference type="OrthoDB" id="4589250at2759"/>
<dbReference type="InterPro" id="IPR001878">
    <property type="entry name" value="Znf_CCHC"/>
</dbReference>
<dbReference type="SUPFAM" id="SSF57756">
    <property type="entry name" value="Retrovirus zinc finger-like domains"/>
    <property type="match status" value="1"/>
</dbReference>
<dbReference type="InterPro" id="IPR036875">
    <property type="entry name" value="Znf_CCHC_sf"/>
</dbReference>
<dbReference type="GO" id="GO:0008270">
    <property type="term" value="F:zinc ion binding"/>
    <property type="evidence" value="ECO:0007669"/>
    <property type="project" value="UniProtKB-KW"/>
</dbReference>
<accession>Q2GMR5</accession>
<feature type="domain" description="CCHC-type" evidence="3">
    <location>
        <begin position="650"/>
        <end position="665"/>
    </location>
</feature>
<gene>
    <name evidence="4" type="ORF">CHGG_10739</name>
</gene>
<dbReference type="AlphaFoldDB" id="Q2GMR5"/>
<dbReference type="InterPro" id="IPR004875">
    <property type="entry name" value="DDE_SF_endonuclease_dom"/>
</dbReference>
<name>Q2GMR5_CHAGB</name>
<evidence type="ECO:0000256" key="2">
    <source>
        <dbReference type="SAM" id="MobiDB-lite"/>
    </source>
</evidence>
<protein>
    <recommendedName>
        <fullName evidence="3">CCHC-type domain-containing protein</fullName>
    </recommendedName>
</protein>
<evidence type="ECO:0000313" key="4">
    <source>
        <dbReference type="EMBL" id="EAQ82921.1"/>
    </source>
</evidence>
<sequence length="678" mass="76462">MPYDRIVSGIVETRGILLNALEEWRDRDTTQLSVSSWHTRWLETLEHVRGVRCAPDASPSSAYLPLLAFYMDHGILVLNAQARRELATLNAGTTSPQSLAVYSRAAKVATRTLDIVLTDPILTNLRLGFHNNQFIMICHAVAEIVDISECHTEPPCHVSYPFPHLPSQRSMHQRNDEVHVQLALQAMQNDTKLSARAAGKIYNVDHEKLSRRRRDMANRLLAERDAGRVGTRWASNFVKRQPDLTMRFNRKYDYQRALCEDPHLIRGWFALVQNTIAKYGIQVADIYNFDEIGFLMGVISTILVVTGSERRGRRKTRQPGNRKWSTVIQGINALGWAIPPFIIVEGSYHLSSWYENSPLPKDWMISTSANGWTTNELGLDWIKHFDKHTKARTTGVHRLLILDGHGSHHSPDFELYCKENNIITLCMPPHSSHKLQPADVGCFSPLKAAYGKQIEEMMRASITHITKEDFFPAFLAAHQATMTYDNIRGGFRGAGLVPFYPEEVISQLDIRLKTPTPPNSRPGSAYAWVSKTPNNPIEASSQTTLIKTRIAQHQNSSPTSLLAAVDQFAKGTSKIMHKMALMQAEIRDLRAANEALSKRRRAKKKRLRQGGSLTVQDGQDLQAQKDVEMQIREETQAGSGRKPRTETRARRCGRCGEPGHNARTCQGVTELPEEDDSE</sequence>
<evidence type="ECO:0000256" key="1">
    <source>
        <dbReference type="PROSITE-ProRule" id="PRU00047"/>
    </source>
</evidence>
<evidence type="ECO:0000313" key="5">
    <source>
        <dbReference type="Proteomes" id="UP000001056"/>
    </source>
</evidence>
<dbReference type="InterPro" id="IPR050863">
    <property type="entry name" value="CenT-Element_Derived"/>
</dbReference>
<dbReference type="Proteomes" id="UP000001056">
    <property type="component" value="Unassembled WGS sequence"/>
</dbReference>
<dbReference type="InParanoid" id="Q2GMR5"/>